<protein>
    <recommendedName>
        <fullName evidence="5">PBP domain-containing protein</fullName>
    </recommendedName>
</protein>
<evidence type="ECO:0000256" key="2">
    <source>
        <dbReference type="SAM" id="SignalP"/>
    </source>
</evidence>
<keyword evidence="4" id="KW-1185">Reference proteome</keyword>
<name>A0A4D7QRA6_9HYPH</name>
<dbReference type="AlphaFoldDB" id="A0A4D7QRA6"/>
<accession>A0A4D7QRA6</accession>
<feature type="chain" id="PRO_5020935364" description="PBP domain-containing protein" evidence="2">
    <location>
        <begin position="20"/>
        <end position="469"/>
    </location>
</feature>
<reference evidence="3 4" key="1">
    <citation type="submission" date="2019-04" db="EMBL/GenBank/DDBJ databases">
        <title>Phreatobacter aquaticus sp. nov.</title>
        <authorList>
            <person name="Choi A."/>
            <person name="Baek K."/>
        </authorList>
    </citation>
    <scope>NUCLEOTIDE SEQUENCE [LARGE SCALE GENOMIC DNA]</scope>
    <source>
        <strain evidence="3 4">NMCR1094</strain>
    </source>
</reference>
<feature type="region of interest" description="Disordered" evidence="1">
    <location>
        <begin position="331"/>
        <end position="405"/>
    </location>
</feature>
<dbReference type="EMBL" id="CP039865">
    <property type="protein sequence ID" value="QCK88513.1"/>
    <property type="molecule type" value="Genomic_DNA"/>
</dbReference>
<evidence type="ECO:0000313" key="3">
    <source>
        <dbReference type="EMBL" id="QCK88513.1"/>
    </source>
</evidence>
<feature type="signal peptide" evidence="2">
    <location>
        <begin position="1"/>
        <end position="19"/>
    </location>
</feature>
<feature type="compositionally biased region" description="Low complexity" evidence="1">
    <location>
        <begin position="335"/>
        <end position="378"/>
    </location>
</feature>
<dbReference type="KEGG" id="paqt:E8L99_23500"/>
<keyword evidence="2" id="KW-0732">Signal</keyword>
<proteinExistence type="predicted"/>
<evidence type="ECO:0008006" key="5">
    <source>
        <dbReference type="Google" id="ProtNLM"/>
    </source>
</evidence>
<evidence type="ECO:0000313" key="4">
    <source>
        <dbReference type="Proteomes" id="UP000298588"/>
    </source>
</evidence>
<organism evidence="3 4">
    <name type="scientific">Phreatobacter aquaticus</name>
    <dbReference type="NCBI Taxonomy" id="2570229"/>
    <lineage>
        <taxon>Bacteria</taxon>
        <taxon>Pseudomonadati</taxon>
        <taxon>Pseudomonadota</taxon>
        <taxon>Alphaproteobacteria</taxon>
        <taxon>Hyphomicrobiales</taxon>
        <taxon>Phreatobacteraceae</taxon>
        <taxon>Phreatobacter</taxon>
    </lineage>
</organism>
<dbReference type="RefSeq" id="WP_137101839.1">
    <property type="nucleotide sequence ID" value="NZ_CP039865.1"/>
</dbReference>
<evidence type="ECO:0000256" key="1">
    <source>
        <dbReference type="SAM" id="MobiDB-lite"/>
    </source>
</evidence>
<sequence>MRKLFFWLAMFILAGPAAAQGSGKLTPLPGGPALLDWVRSTLAEALDGVTQIEPGRSPSVFIARTGSPDLPVFNISVVEQMPSEAPETMTKGFISSFRASCGPLRLRGHLSENELYFEHLSIECPGITASGLYLWILAYKDSDRTQLIALSGSLAATAAINARGEKLAAALGLRIYPTSRSLTEAVAVAQAFFGTPDDYELSAFTSLGGGRGRLRVKEMILTGKPGAWEVNAPSCSAIRVREIEDGPPTSVSSDSTIDLQRLAALVKRQGPDLITSAGAYGTRTILASSPRPVTSPLALESGSLSPASANYAQLDSLLVAWERFCASATPVKAEATQAPAGSSTATASAASMSQPAPAAPAPSQVAQAAPGQPGAAPQRACDREGSRTNIARGRTSGVIDEPSSDARGPFLSVDAAWWRSVSQSFRQDMADIVHCASGRWGTPLALRILDRTTRAEIGIFAAGNYRAAP</sequence>
<gene>
    <name evidence="3" type="ORF">E8L99_23500</name>
</gene>
<dbReference type="Proteomes" id="UP000298588">
    <property type="component" value="Chromosome"/>
</dbReference>